<gene>
    <name evidence="3" type="ORF">TTHERM_00046540</name>
</gene>
<dbReference type="PANTHER" id="PTHR40682">
    <property type="entry name" value="F5/8 TYPE C DOMAIN CONTAINING PROTEIN"/>
    <property type="match status" value="1"/>
</dbReference>
<evidence type="ECO:0000313" key="4">
    <source>
        <dbReference type="Proteomes" id="UP000009168"/>
    </source>
</evidence>
<dbReference type="Gene3D" id="2.60.120.260">
    <property type="entry name" value="Galactose-binding domain-like"/>
    <property type="match status" value="1"/>
</dbReference>
<name>Q23DN7_TETTS</name>
<dbReference type="GeneID" id="7842567"/>
<feature type="region of interest" description="Disordered" evidence="2">
    <location>
        <begin position="747"/>
        <end position="768"/>
    </location>
</feature>
<feature type="compositionally biased region" description="Polar residues" evidence="2">
    <location>
        <begin position="862"/>
        <end position="887"/>
    </location>
</feature>
<keyword evidence="4" id="KW-1185">Reference proteome</keyword>
<organism evidence="3 4">
    <name type="scientific">Tetrahymena thermophila (strain SB210)</name>
    <dbReference type="NCBI Taxonomy" id="312017"/>
    <lineage>
        <taxon>Eukaryota</taxon>
        <taxon>Sar</taxon>
        <taxon>Alveolata</taxon>
        <taxon>Ciliophora</taxon>
        <taxon>Intramacronucleata</taxon>
        <taxon>Oligohymenophorea</taxon>
        <taxon>Hymenostomatida</taxon>
        <taxon>Tetrahymenina</taxon>
        <taxon>Tetrahymenidae</taxon>
        <taxon>Tetrahymena</taxon>
    </lineage>
</organism>
<dbReference type="PANTHER" id="PTHR40682:SF1">
    <property type="entry name" value="CHROMOSOME UNDETERMINED SCAFFOLD_48, WHOLE GENOME SHOTGUN SEQUENCE"/>
    <property type="match status" value="1"/>
</dbReference>
<dbReference type="EMBL" id="GG662712">
    <property type="protein sequence ID" value="EAR94425.2"/>
    <property type="molecule type" value="Genomic_DNA"/>
</dbReference>
<accession>Q23DN7</accession>
<keyword evidence="1" id="KW-0175">Coiled coil</keyword>
<dbReference type="SUPFAM" id="SSF49785">
    <property type="entry name" value="Galactose-binding domain-like"/>
    <property type="match status" value="1"/>
</dbReference>
<dbReference type="RefSeq" id="XP_001014649.2">
    <property type="nucleotide sequence ID" value="XM_001014649.2"/>
</dbReference>
<dbReference type="OrthoDB" id="313433at2759"/>
<dbReference type="Proteomes" id="UP000009168">
    <property type="component" value="Unassembled WGS sequence"/>
</dbReference>
<feature type="coiled-coil region" evidence="1">
    <location>
        <begin position="964"/>
        <end position="1020"/>
    </location>
</feature>
<reference evidence="4" key="1">
    <citation type="journal article" date="2006" name="PLoS Biol.">
        <title>Macronuclear genome sequence of the ciliate Tetrahymena thermophila, a model eukaryote.</title>
        <authorList>
            <person name="Eisen J.A."/>
            <person name="Coyne R.S."/>
            <person name="Wu M."/>
            <person name="Wu D."/>
            <person name="Thiagarajan M."/>
            <person name="Wortman J.R."/>
            <person name="Badger J.H."/>
            <person name="Ren Q."/>
            <person name="Amedeo P."/>
            <person name="Jones K.M."/>
            <person name="Tallon L.J."/>
            <person name="Delcher A.L."/>
            <person name="Salzberg S.L."/>
            <person name="Silva J.C."/>
            <person name="Haas B.J."/>
            <person name="Majoros W.H."/>
            <person name="Farzad M."/>
            <person name="Carlton J.M."/>
            <person name="Smith R.K. Jr."/>
            <person name="Garg J."/>
            <person name="Pearlman R.E."/>
            <person name="Karrer K.M."/>
            <person name="Sun L."/>
            <person name="Manning G."/>
            <person name="Elde N.C."/>
            <person name="Turkewitz A.P."/>
            <person name="Asai D.J."/>
            <person name="Wilkes D.E."/>
            <person name="Wang Y."/>
            <person name="Cai H."/>
            <person name="Collins K."/>
            <person name="Stewart B.A."/>
            <person name="Lee S.R."/>
            <person name="Wilamowska K."/>
            <person name="Weinberg Z."/>
            <person name="Ruzzo W.L."/>
            <person name="Wloga D."/>
            <person name="Gaertig J."/>
            <person name="Frankel J."/>
            <person name="Tsao C.-C."/>
            <person name="Gorovsky M.A."/>
            <person name="Keeling P.J."/>
            <person name="Waller R.F."/>
            <person name="Patron N.J."/>
            <person name="Cherry J.M."/>
            <person name="Stover N.A."/>
            <person name="Krieger C.J."/>
            <person name="del Toro C."/>
            <person name="Ryder H.F."/>
            <person name="Williamson S.C."/>
            <person name="Barbeau R.A."/>
            <person name="Hamilton E.P."/>
            <person name="Orias E."/>
        </authorList>
    </citation>
    <scope>NUCLEOTIDE SEQUENCE [LARGE SCALE GENOMIC DNA]</scope>
    <source>
        <strain evidence="4">SB210</strain>
    </source>
</reference>
<dbReference type="InterPro" id="IPR008979">
    <property type="entry name" value="Galactose-bd-like_sf"/>
</dbReference>
<evidence type="ECO:0000313" key="3">
    <source>
        <dbReference type="EMBL" id="EAR94425.2"/>
    </source>
</evidence>
<dbReference type="InParanoid" id="Q23DN7"/>
<evidence type="ECO:0000256" key="2">
    <source>
        <dbReference type="SAM" id="MobiDB-lite"/>
    </source>
</evidence>
<sequence length="1031" mass="119314">MSVFQFDQFNQKQIQINQAIEDQYRQIKYPPQQGLIQNQYVAQPDQENHNQNNQMINRQMAQPSIEQSSFQQNLFPDDQRSVMTNYPSPITKEYQLSQLQMSTPVQSNTIAQNQIQQQQIYGGAAQINPKTLQNQQQINTAMINSQHTLNPTINIHTERDQNLLQDEGGVSAVNYCTEQNGARISQWSSYTNKCHPQNLLNSVRSTIWMSEEGLPQSVVVDLSNLQQKPRYFKCVGFDCWHDYSTNPAVIEISVSTDGSNFVTWATLRAELKAGVQLFSIDNLGKRYNFIKFNVKETHGASKVYMNRLYILEDNPLVKLNKLSNLTQQSLVHQTEVISPTNKNMSISQNTNSKDLLQIRTSPIQYLDIQTQSSPQNMTLLNFSNQQTQQTIQRRSPSNNQFSGYNPQQYVQYQNNIVPMENQNFSYQDDQPQQYQQNVQHKGPQQDALMGQQQMTNTFQVNNHNNQSKFQFNNSGVDEDYKIMSGSMINNNQVSYQNYNIVPQDYQRQNIMEDTRSIFVDPNNNSLNQMYQPHQIVDNIMSFSAQKNNQNNLSNNATSNQQEFDKYVIPNEFYSVKNQHLKNSQSQVAQHKSQEGKRIINNSNQYQNTADFNADNKSLQDGYEQNYRIQSNPKSLKSSGQISVQPVHQNERIAWVNMEQKYKEEINKLQTELYTAKQQIVNLGMIVEKMQDTKNALIEKVALIAESLSLFKEEVHERLHNVEKDVAYVNNHQLTQGEKLLKEDLLFSNNKNGNATPSQKQEPQKSTTAATLNTKQDILEKYLPRKNSSYHQSSVSPRQELAYDQEKSISNIVNNVLDKKLQELEQSLSKTLLKSLNQIQQAQIEAGEKQTASPKEPQKETNHQNQLSGKSSFNYQKYNSPSSTNRQYQSIRDSQMNTQQPNQIILNDPQFNSNGFSQMKSKREGEQIYNNNNDQDYTSLHYFNRSALSGIQVQDQKNTRVIQLLDKLQAKLSQRQSKVEELNKKEKLLKMKYKDKQKEVIQDKENRMRVKNDRKEKAVKQLFSDTSDILDY</sequence>
<proteinExistence type="predicted"/>
<protein>
    <recommendedName>
        <fullName evidence="5">F5/8 type C domain protein</fullName>
    </recommendedName>
</protein>
<dbReference type="HOGENOM" id="CLU_254832_0_0_1"/>
<dbReference type="KEGG" id="tet:TTHERM_00046540"/>
<feature type="region of interest" description="Disordered" evidence="2">
    <location>
        <begin position="843"/>
        <end position="887"/>
    </location>
</feature>
<evidence type="ECO:0000256" key="1">
    <source>
        <dbReference type="SAM" id="Coils"/>
    </source>
</evidence>
<dbReference type="AlphaFoldDB" id="Q23DN7"/>
<evidence type="ECO:0008006" key="5">
    <source>
        <dbReference type="Google" id="ProtNLM"/>
    </source>
</evidence>